<reference evidence="3 4" key="1">
    <citation type="journal article" date="2012" name="Genome Biol.">
        <title>Genome and low-iron response of an oceanic diatom adapted to chronic iron limitation.</title>
        <authorList>
            <person name="Lommer M."/>
            <person name="Specht M."/>
            <person name="Roy A.S."/>
            <person name="Kraemer L."/>
            <person name="Andreson R."/>
            <person name="Gutowska M.A."/>
            <person name="Wolf J."/>
            <person name="Bergner S.V."/>
            <person name="Schilhabel M.B."/>
            <person name="Klostermeier U.C."/>
            <person name="Beiko R.G."/>
            <person name="Rosenstiel P."/>
            <person name="Hippler M."/>
            <person name="Laroche J."/>
        </authorList>
    </citation>
    <scope>NUCLEOTIDE SEQUENCE [LARGE SCALE GENOMIC DNA]</scope>
    <source>
        <strain evidence="3 4">CCMP1005</strain>
    </source>
</reference>
<comment type="caution">
    <text evidence="3">The sequence shown here is derived from an EMBL/GenBank/DDBJ whole genome shotgun (WGS) entry which is preliminary data.</text>
</comment>
<evidence type="ECO:0000256" key="1">
    <source>
        <dbReference type="SAM" id="Coils"/>
    </source>
</evidence>
<dbReference type="Proteomes" id="UP000266841">
    <property type="component" value="Unassembled WGS sequence"/>
</dbReference>
<evidence type="ECO:0000256" key="2">
    <source>
        <dbReference type="SAM" id="MobiDB-lite"/>
    </source>
</evidence>
<accession>K0SC07</accession>
<evidence type="ECO:0000313" key="4">
    <source>
        <dbReference type="Proteomes" id="UP000266841"/>
    </source>
</evidence>
<protein>
    <submittedName>
        <fullName evidence="3">Uncharacterized protein</fullName>
    </submittedName>
</protein>
<name>K0SC07_THAOC</name>
<dbReference type="OrthoDB" id="46137at2759"/>
<dbReference type="EMBL" id="AGNL01018565">
    <property type="protein sequence ID" value="EJK62885.1"/>
    <property type="molecule type" value="Genomic_DNA"/>
</dbReference>
<keyword evidence="4" id="KW-1185">Reference proteome</keyword>
<feature type="region of interest" description="Disordered" evidence="2">
    <location>
        <begin position="819"/>
        <end position="868"/>
    </location>
</feature>
<feature type="coiled-coil region" evidence="1">
    <location>
        <begin position="509"/>
        <end position="536"/>
    </location>
</feature>
<dbReference type="InterPro" id="IPR043502">
    <property type="entry name" value="DNA/RNA_pol_sf"/>
</dbReference>
<gene>
    <name evidence="3" type="ORF">THAOC_16485</name>
</gene>
<dbReference type="PANTHER" id="PTHR33050">
    <property type="entry name" value="REVERSE TRANSCRIPTASE DOMAIN-CONTAINING PROTEIN"/>
    <property type="match status" value="1"/>
</dbReference>
<keyword evidence="1" id="KW-0175">Coiled coil</keyword>
<organism evidence="3 4">
    <name type="scientific">Thalassiosira oceanica</name>
    <name type="common">Marine diatom</name>
    <dbReference type="NCBI Taxonomy" id="159749"/>
    <lineage>
        <taxon>Eukaryota</taxon>
        <taxon>Sar</taxon>
        <taxon>Stramenopiles</taxon>
        <taxon>Ochrophyta</taxon>
        <taxon>Bacillariophyta</taxon>
        <taxon>Coscinodiscophyceae</taxon>
        <taxon>Thalassiosirophycidae</taxon>
        <taxon>Thalassiosirales</taxon>
        <taxon>Thalassiosiraceae</taxon>
        <taxon>Thalassiosira</taxon>
    </lineage>
</organism>
<sequence length="2165" mass="240560">MTTYLIAGYYLPTMMTSTQRPASTVTKRKQSTPHYISTAISKPSVSCGDSNPGCTTLLLGSLPLPSPRTRGCCNRNHVGNFMSSSLVVFDALESSVNTDVESIDTELEKLHEVLRTMQGEMSEAIRQEVQRIRNDRAGRPSFSLPATGGYPSGSSQLTYDTPIRGLLNEPSFTLRDVLQRLVVVEESLKREIETRNDQVEALKRDLSDIFARLKTTEDGYKALKDAVASSGGVAVLAASFQSAEDVENKVRAALPATGPASKGDHLMGALSDPVTVYAATGTAKAFDIPGPMSSEAKLMQRSVFNGADAAVHSSYQLTYPKPLVGPSDSINTGDKMLLIAKWDKFQADQGTKHDLEKTIATGLKKLRANINRFAPEHGDGVWLKKLLERMAVAVESYYAKYITHLTSEKERLVEMKIPLSSVIELLTDQTKLMFDEFAESRVLALPWSSDVEGVQLFADHLWRSLKVHEKMESYLTLGFAMHPTICASFVRFLARQTGSNVAMNVGTSIETLQSAVETLKSAVEKHKADILAAKNAGTKAGSAVEALKTDVKRRLELKKDNGPALASTRRLAALAYVLVDCLVFGRADRGRIFSSAVMAVVRDRSLVMACVEVLEPELDTARLQGNKRPARNKTTSAATVARLEALGLATANFQHCDFGGATACNNYVGFGSALLGGRAVPLPPLDVARTIRYYIDGGVEIPRWTDRVWTAPPPDEADVSRVRWLRDEAADPRVPTSRYMSPHGLLDHTRPFGEVACPSYFSAEGRLLVRRLTNAELCDLYGIPAEVTRVLLEVWQPGRPLPFLQALPTSVSTSLFTQLWGSTGGGEETRLGDPTSSSVDEGDEPSLDEVGHEETASPLGVHDNSDANSVHREFDDSISIMTDDSSEARSLSSDFTIEARNPSRTKQGLGSYGIVENPLGTQSNNENFDLIREAKEYSKAVKSDDAEVPVYLWNKRIQGEDLKSTYAEWRELSSEEIKGRALDGFRKFGHKLFLRALKRDMFIFLRETHGQWEHAPRRGPDGELNELGLDLQAIRGALYHAEHTNWFEYRAGTRLYHLRFPLIYQKMARDGVPVHFEKPGPTSKERQPPFRDPKLRDATREKIEKAMQCRYVVRSGIHIKSLIKYFAVPKGESDIRLVYDATANDLNDKVWVPSFWLPTVESLIRALDKNSWMADRDVAAMFLNFHLHRSARPFTGIDLSVLYDGEEIDDESKSWYHWDRNLMGFKSSPYNSVKMALVVEEIVKGDRHETRVSPLDGAELNPFQWKIVRLNLPGMKTYDPRSSWVCKMRDDGRPACDLFTFVDDERVVGPTEELTWQAGHVLAARQSYVGVSDAARKVREASQTAGAWAGAVVHIHSEHGVCVLTSEEKWTKLKDIIQKWLTRLNEGSTLLSHKELMSDRGFLVYVTRNYPAMVPYLKGFHLTIEMWRGGRDKEGWKLKAPAVVPSPPTHDEEVSVESGESLGSLAFDLGSDDGGFSVVSARSLESLDYTRGAARRPSVPGSIIIEPETEDDVALNHRLSRMEGRETIYAPVSGLTQAVPRLKSDLEALARLTNFEKPPLRVVYPTRVLQAYYGFVDAAGKGFGGTIAGVPVDNFRREFVDPFQGDDQMSCRIGVWTADEEAESSNYKEFTNLVDTAYDEAKAGRLVDSELFIFTDNGVTESCFFRGSSTSPKLHENIIRLRLLEMNYRVKIHVIHVAGKRMIAQGTDGCSRGCLMEGVMAGKSMLSFVDLSTSATERCPGLLDWVREWTNRPSLQPLSPEGWFEEGHGIAGGAPDRHGVYIPHHCESNKLFLWSPPPAAADAAFEELLKSRQKRTDLFHVILVPRIMSPRWRRLFNKVVDFSFVVSPGPLFWPAPMFEKLWVGILLPHIPHRPWSLRRAPLLVGLGKDLRRVLETSPSAAGSRLRKLLALPARVASLPERVIKDEAGNLWHNEEERARTMSTGIDGCWLVLPFQCETCWMINLEGKPPEPSQDLYVKAIRQANLDAMHGYSPLTVSAHVREMKSIIRNAKTVGRTPNFQPRGPMPTGDTCGMGPAVDELLKSRIARGRINEWPSHGAIRRVRALYTKNWQSSPEGITENFSFGHGTGQIMPTKSPTQSLWFNSYNSGHKTRLGGDSQANHAVSIKAMVKVLDLIEEDAAAAAEQSSLEESRQLIKVGAYLAVCT</sequence>
<dbReference type="InterPro" id="IPR052055">
    <property type="entry name" value="Hepadnavirus_pol/RT"/>
</dbReference>
<proteinExistence type="predicted"/>
<feature type="non-terminal residue" evidence="3">
    <location>
        <position position="2165"/>
    </location>
</feature>
<dbReference type="SUPFAM" id="SSF56672">
    <property type="entry name" value="DNA/RNA polymerases"/>
    <property type="match status" value="1"/>
</dbReference>
<evidence type="ECO:0000313" key="3">
    <source>
        <dbReference type="EMBL" id="EJK62885.1"/>
    </source>
</evidence>
<dbReference type="PANTHER" id="PTHR33050:SF7">
    <property type="entry name" value="RIBONUCLEASE H"/>
    <property type="match status" value="1"/>
</dbReference>